<evidence type="ECO:0000256" key="7">
    <source>
        <dbReference type="ARBA" id="ARBA00022692"/>
    </source>
</evidence>
<evidence type="ECO:0000256" key="12">
    <source>
        <dbReference type="ARBA" id="ARBA00023180"/>
    </source>
</evidence>
<comment type="subcellular location">
    <subcellularLocation>
        <location evidence="1">Golgi apparatus membrane</location>
        <topology evidence="1">Single-pass type II membrane protein</topology>
    </subcellularLocation>
</comment>
<keyword evidence="8" id="KW-0735">Signal-anchor</keyword>
<proteinExistence type="inferred from homology"/>
<evidence type="ECO:0000256" key="1">
    <source>
        <dbReference type="ARBA" id="ARBA00004323"/>
    </source>
</evidence>
<evidence type="ECO:0000256" key="2">
    <source>
        <dbReference type="ARBA" id="ARBA00004922"/>
    </source>
</evidence>
<evidence type="ECO:0000259" key="15">
    <source>
        <dbReference type="Pfam" id="PF15024"/>
    </source>
</evidence>
<dbReference type="Proteomes" id="UP001432027">
    <property type="component" value="Unassembled WGS sequence"/>
</dbReference>
<dbReference type="AlphaFoldDB" id="A0AAV5UPZ4"/>
<feature type="transmembrane region" description="Helical" evidence="14">
    <location>
        <begin position="15"/>
        <end position="33"/>
    </location>
</feature>
<comment type="similarity">
    <text evidence="3">Belongs to the glycosyltransferase 18 family.</text>
</comment>
<keyword evidence="12" id="KW-0325">Glycoprotein</keyword>
<accession>A0AAV5UPZ4</accession>
<dbReference type="PANTHER" id="PTHR15075">
    <property type="entry name" value="ALPHA-MANNOSIDE BETA-1,6-N-ACETYLGLUCOSAMINYLTRANSFERASE"/>
    <property type="match status" value="1"/>
</dbReference>
<organism evidence="16 17">
    <name type="scientific">Pristionchus entomophagus</name>
    <dbReference type="NCBI Taxonomy" id="358040"/>
    <lineage>
        <taxon>Eukaryota</taxon>
        <taxon>Metazoa</taxon>
        <taxon>Ecdysozoa</taxon>
        <taxon>Nematoda</taxon>
        <taxon>Chromadorea</taxon>
        <taxon>Rhabditida</taxon>
        <taxon>Rhabditina</taxon>
        <taxon>Diplogasteromorpha</taxon>
        <taxon>Diplogasteroidea</taxon>
        <taxon>Neodiplogasteridae</taxon>
        <taxon>Pristionchus</taxon>
    </lineage>
</organism>
<evidence type="ECO:0000313" key="16">
    <source>
        <dbReference type="EMBL" id="GMT08320.1"/>
    </source>
</evidence>
<dbReference type="GO" id="GO:0000139">
    <property type="term" value="C:Golgi membrane"/>
    <property type="evidence" value="ECO:0007669"/>
    <property type="project" value="UniProtKB-SubCell"/>
</dbReference>
<protein>
    <recommendedName>
        <fullName evidence="4">alpha-1,6-mannosyl-glycoprotein 6-beta-N-acetylglucosaminyltransferase</fullName>
        <ecNumber evidence="4">2.4.1.155</ecNumber>
    </recommendedName>
</protein>
<dbReference type="EMBL" id="BTSX01000060">
    <property type="protein sequence ID" value="GMT08320.1"/>
    <property type="molecule type" value="Genomic_DNA"/>
</dbReference>
<keyword evidence="6" id="KW-0808">Transferase</keyword>
<comment type="caution">
    <text evidence="16">The sequence shown here is derived from an EMBL/GenBank/DDBJ whole genome shotgun (WGS) entry which is preliminary data.</text>
</comment>
<evidence type="ECO:0000256" key="5">
    <source>
        <dbReference type="ARBA" id="ARBA00022676"/>
    </source>
</evidence>
<evidence type="ECO:0000256" key="10">
    <source>
        <dbReference type="ARBA" id="ARBA00023034"/>
    </source>
</evidence>
<feature type="non-terminal residue" evidence="16">
    <location>
        <position position="1"/>
    </location>
</feature>
<evidence type="ECO:0000256" key="3">
    <source>
        <dbReference type="ARBA" id="ARBA00007477"/>
    </source>
</evidence>
<dbReference type="InterPro" id="IPR026116">
    <property type="entry name" value="GT18_cat"/>
</dbReference>
<evidence type="ECO:0000256" key="14">
    <source>
        <dbReference type="SAM" id="Phobius"/>
    </source>
</evidence>
<dbReference type="GO" id="GO:0006487">
    <property type="term" value="P:protein N-linked glycosylation"/>
    <property type="evidence" value="ECO:0007669"/>
    <property type="project" value="TreeGrafter"/>
</dbReference>
<evidence type="ECO:0000256" key="4">
    <source>
        <dbReference type="ARBA" id="ARBA00012671"/>
    </source>
</evidence>
<evidence type="ECO:0000313" key="17">
    <source>
        <dbReference type="Proteomes" id="UP001432027"/>
    </source>
</evidence>
<keyword evidence="7 14" id="KW-0812">Transmembrane</keyword>
<comment type="pathway">
    <text evidence="2">Protein modification; protein glycosylation.</text>
</comment>
<evidence type="ECO:0000256" key="6">
    <source>
        <dbReference type="ARBA" id="ARBA00022679"/>
    </source>
</evidence>
<dbReference type="EC" id="2.4.1.155" evidence="4"/>
<gene>
    <name evidence="16" type="ORF">PENTCL1PPCAC_30494</name>
</gene>
<keyword evidence="17" id="KW-1185">Reference proteome</keyword>
<keyword evidence="11 14" id="KW-0472">Membrane</keyword>
<evidence type="ECO:0000256" key="9">
    <source>
        <dbReference type="ARBA" id="ARBA00022989"/>
    </source>
</evidence>
<evidence type="ECO:0000256" key="8">
    <source>
        <dbReference type="ARBA" id="ARBA00022968"/>
    </source>
</evidence>
<dbReference type="GO" id="GO:0030144">
    <property type="term" value="F:alpha-1,6-mannosylglycoprotein 6-beta-N-acetylglucosaminyltransferase activity"/>
    <property type="evidence" value="ECO:0007669"/>
    <property type="project" value="UniProtKB-EC"/>
</dbReference>
<sequence length="179" mass="20793">IVLCDGLALCRGSRLLFLIVLSLVGGGIVYEYWTLTRLVEISPTVIATEATTLEKTKREKPHFALNTGRMLPLDSQLVDFPNCRSKWEWMKEGWKTDACYAHMGVNGTGCSFRRYLSITERHCPLMDGGNPWRERLSLNPNFSLDQLFAKMVDKPVNFEFMKKRISRMWDSWKDHTRRM</sequence>
<keyword evidence="10" id="KW-0333">Golgi apparatus</keyword>
<dbReference type="Pfam" id="PF15024">
    <property type="entry name" value="Glyco_transf_18"/>
    <property type="match status" value="1"/>
</dbReference>
<keyword evidence="5" id="KW-0328">Glycosyltransferase</keyword>
<evidence type="ECO:0000256" key="13">
    <source>
        <dbReference type="ARBA" id="ARBA00048243"/>
    </source>
</evidence>
<keyword evidence="9 14" id="KW-1133">Transmembrane helix</keyword>
<reference evidence="16" key="1">
    <citation type="submission" date="2023-10" db="EMBL/GenBank/DDBJ databases">
        <title>Genome assembly of Pristionchus species.</title>
        <authorList>
            <person name="Yoshida K."/>
            <person name="Sommer R.J."/>
        </authorList>
    </citation>
    <scope>NUCLEOTIDE SEQUENCE</scope>
    <source>
        <strain evidence="16">RS0144</strain>
    </source>
</reference>
<comment type="catalytic activity">
    <reaction evidence="13">
        <text>N(4)-{beta-D-GlcNAc-(1-&gt;2)-[beta-D-GlcNAc-(1-&gt;4)]-alpha-D-Man-(1-&gt;3)-[beta-D-GlcNAc-(1-&gt;2)-alpha-D-Man-(1-&gt;6)]-beta-D-Man-(1-&gt;4)-beta-D-GlcNAc-(1-&gt;4)-beta-D-GlcNAc}-L-asparaginyl-[protein] + UDP-N-acetyl-alpha-D-glucosamine = N(4)-{beta-D-GlcNAc-(1-&gt;2)-[beta-D-GlcNAc-(1-&gt;4)]-alpha-D-Man-(1-&gt;3)-[beta-D-GlcNAc-(1-&gt;2)-[beta-D-GlcNAc-(1-&gt;6)]-alpha-D-Man-(1-&gt;6)]-beta-D-Man-(1-&gt;4)-beta-D-GlcNAc-(1-&gt;4)-beta-D-GlcNAc}-L-asparaginyl-[protein] + UDP + H(+)</text>
        <dbReference type="Rhea" id="RHEA:16921"/>
        <dbReference type="Rhea" id="RHEA-COMP:14374"/>
        <dbReference type="Rhea" id="RHEA-COMP:14377"/>
        <dbReference type="ChEBI" id="CHEBI:15378"/>
        <dbReference type="ChEBI" id="CHEBI:57705"/>
        <dbReference type="ChEBI" id="CHEBI:58223"/>
        <dbReference type="ChEBI" id="CHEBI:139507"/>
        <dbReference type="ChEBI" id="CHEBI:139510"/>
        <dbReference type="EC" id="2.4.1.155"/>
    </reaction>
</comment>
<feature type="domain" description="Glycosyltransferase family 18 catalytic" evidence="15">
    <location>
        <begin position="99"/>
        <end position="178"/>
    </location>
</feature>
<evidence type="ECO:0000256" key="11">
    <source>
        <dbReference type="ARBA" id="ARBA00023136"/>
    </source>
</evidence>
<dbReference type="PANTHER" id="PTHR15075:SF2">
    <property type="entry name" value="ALPHA-1,6-MANNOSYLGLYCOPROTEIN 6-BETA-N-ACETYLGLUCOSAMINYLTRANSFERASE"/>
    <property type="match status" value="1"/>
</dbReference>
<dbReference type="InterPro" id="IPR052105">
    <property type="entry name" value="MGAT5_Glycosyltransferase"/>
</dbReference>
<name>A0AAV5UPZ4_9BILA</name>